<dbReference type="CDD" id="cd02430">
    <property type="entry name" value="PTH2"/>
    <property type="match status" value="1"/>
</dbReference>
<dbReference type="AlphaFoldDB" id="A0A1Y5I8P9"/>
<dbReference type="PANTHER" id="PTHR12649">
    <property type="entry name" value="PEPTIDYL-TRNA HYDROLASE 2"/>
    <property type="match status" value="1"/>
</dbReference>
<feature type="compositionally biased region" description="Basic and acidic residues" evidence="5">
    <location>
        <begin position="87"/>
        <end position="96"/>
    </location>
</feature>
<dbReference type="FunFam" id="3.40.1490.10:FF:000001">
    <property type="entry name" value="Peptidyl-tRNA hydrolase 2"/>
    <property type="match status" value="1"/>
</dbReference>
<protein>
    <recommendedName>
        <fullName evidence="1">peptidyl-tRNA hydrolase</fullName>
        <ecNumber evidence="1">3.1.1.29</ecNumber>
    </recommendedName>
</protein>
<dbReference type="GO" id="GO:0005829">
    <property type="term" value="C:cytosol"/>
    <property type="evidence" value="ECO:0007669"/>
    <property type="project" value="TreeGrafter"/>
</dbReference>
<dbReference type="Proteomes" id="UP000195557">
    <property type="component" value="Unassembled WGS sequence"/>
</dbReference>
<keyword evidence="6" id="KW-0812">Transmembrane</keyword>
<accession>A0A1Y5I8P9</accession>
<evidence type="ECO:0000256" key="5">
    <source>
        <dbReference type="SAM" id="MobiDB-lite"/>
    </source>
</evidence>
<organism evidence="7">
    <name type="scientific">Ostreococcus tauri</name>
    <name type="common">Marine green alga</name>
    <dbReference type="NCBI Taxonomy" id="70448"/>
    <lineage>
        <taxon>Eukaryota</taxon>
        <taxon>Viridiplantae</taxon>
        <taxon>Chlorophyta</taxon>
        <taxon>Mamiellophyceae</taxon>
        <taxon>Mamiellales</taxon>
        <taxon>Bathycoccaceae</taxon>
        <taxon>Ostreococcus</taxon>
    </lineage>
</organism>
<feature type="compositionally biased region" description="Low complexity" evidence="5">
    <location>
        <begin position="121"/>
        <end position="154"/>
    </location>
</feature>
<dbReference type="Gene3D" id="3.40.1490.10">
    <property type="entry name" value="Bit1"/>
    <property type="match status" value="1"/>
</dbReference>
<dbReference type="GO" id="GO:0004045">
    <property type="term" value="F:peptidyl-tRNA hydrolase activity"/>
    <property type="evidence" value="ECO:0007669"/>
    <property type="project" value="UniProtKB-EC"/>
</dbReference>
<evidence type="ECO:0000256" key="2">
    <source>
        <dbReference type="ARBA" id="ARBA00022801"/>
    </source>
</evidence>
<evidence type="ECO:0000256" key="1">
    <source>
        <dbReference type="ARBA" id="ARBA00013260"/>
    </source>
</evidence>
<dbReference type="Pfam" id="PF01981">
    <property type="entry name" value="PTH2"/>
    <property type="match status" value="1"/>
</dbReference>
<proteinExistence type="inferred from homology"/>
<reference evidence="7" key="1">
    <citation type="submission" date="2017-04" db="EMBL/GenBank/DDBJ databases">
        <title>Population genomics of picophytoplankton unveils novel chromosome hypervariability.</title>
        <authorList>
            <consortium name="DOE Joint Genome Institute"/>
            <person name="Blanc-Mathieu R."/>
            <person name="Krasovec M."/>
            <person name="Hebrard M."/>
            <person name="Yau S."/>
            <person name="Desgranges E."/>
            <person name="Martin J."/>
            <person name="Schackwitz W."/>
            <person name="Kuo A."/>
            <person name="Salin G."/>
            <person name="Donnadieu C."/>
            <person name="Desdevises Y."/>
            <person name="Sanchez-Ferandin S."/>
            <person name="Moreau H."/>
            <person name="Rivals E."/>
            <person name="Grigoriev I.V."/>
            <person name="Grimsley N."/>
            <person name="Eyre-Walker A."/>
            <person name="Piganeau G."/>
        </authorList>
    </citation>
    <scope>NUCLEOTIDE SEQUENCE [LARGE SCALE GENOMIC DNA]</scope>
    <source>
        <strain evidence="7">RCC 1115</strain>
    </source>
</reference>
<comment type="catalytic activity">
    <reaction evidence="4">
        <text>an N-acyl-L-alpha-aminoacyl-tRNA + H2O = an N-acyl-L-amino acid + a tRNA + H(+)</text>
        <dbReference type="Rhea" id="RHEA:54448"/>
        <dbReference type="Rhea" id="RHEA-COMP:10123"/>
        <dbReference type="Rhea" id="RHEA-COMP:13883"/>
        <dbReference type="ChEBI" id="CHEBI:15377"/>
        <dbReference type="ChEBI" id="CHEBI:15378"/>
        <dbReference type="ChEBI" id="CHEBI:59874"/>
        <dbReference type="ChEBI" id="CHEBI:78442"/>
        <dbReference type="ChEBI" id="CHEBI:138191"/>
        <dbReference type="EC" id="3.1.1.29"/>
    </reaction>
</comment>
<dbReference type="EMBL" id="KZ155831">
    <property type="protein sequence ID" value="OUS43522.1"/>
    <property type="molecule type" value="Genomic_DNA"/>
</dbReference>
<keyword evidence="6" id="KW-0472">Membrane</keyword>
<dbReference type="PANTHER" id="PTHR12649:SF11">
    <property type="entry name" value="PEPTIDYL-TRNA HYDROLASE 2, MITOCHONDRIAL"/>
    <property type="match status" value="1"/>
</dbReference>
<feature type="transmembrane region" description="Helical" evidence="6">
    <location>
        <begin position="364"/>
        <end position="383"/>
    </location>
</feature>
<sequence length="560" mass="62903">MLERKEFLGTLTADEERMLARRRREAAMYLRRRALARAPEAQRMEALRTEMKSKQTGGHRPAVVFKQGVGLDASRARDDASASASDEFGKEEEAERRRMAEASKIRFRGDSWPRRLRDSYSDSYNSDSHSDSYYSDSYTDSYSDSYSDSSGYSEYSDEYAPDAKRVTPEEDSALVHIRRDVDGRPLVVGKDLAYPTEGLLTPGLERWQEYIERASAAGAMKEERDRERIARRDAQLHAAIRKLEEYAETHTLTEQDVEIRREALVSAHERCVAEAETRARNRVEHARRKRALLESVNDPSKLLPMSRGGLTQSSRDAIDATVTGTDATVARASRKPAAPRTRRRSRGRSLTNQIFALGFLPPKFRFGLFGFALGVSAAAWFAVDEVDRRIRAREEDKARERRARRQRALELREANKLNGVPIIEEIEDEDDSRFGLADNGTKTETEYKMVLLVREDLPMGAGKVAAQAGHAAVGAVSLVMENRMLLGRWEADGQKKVALGVKSLRKMDELVEQARRSRLNVFEVLDAGRTEVDPGTKTVVAIGPAASSDIDAITGGLRLY</sequence>
<evidence type="ECO:0000256" key="3">
    <source>
        <dbReference type="ARBA" id="ARBA00038050"/>
    </source>
</evidence>
<evidence type="ECO:0000256" key="6">
    <source>
        <dbReference type="SAM" id="Phobius"/>
    </source>
</evidence>
<gene>
    <name evidence="7" type="ORF">BE221DRAFT_200159</name>
</gene>
<name>A0A1Y5I8P9_OSTTA</name>
<keyword evidence="6" id="KW-1133">Transmembrane helix</keyword>
<dbReference type="EC" id="3.1.1.29" evidence="1"/>
<dbReference type="NCBIfam" id="TIGR00283">
    <property type="entry name" value="arch_pth2"/>
    <property type="match status" value="1"/>
</dbReference>
<dbReference type="InterPro" id="IPR023476">
    <property type="entry name" value="Pep_tRNA_hydro_II_dom_sf"/>
</dbReference>
<feature type="region of interest" description="Disordered" evidence="5">
    <location>
        <begin position="120"/>
        <end position="168"/>
    </location>
</feature>
<dbReference type="InterPro" id="IPR002833">
    <property type="entry name" value="PTH2"/>
</dbReference>
<dbReference type="SUPFAM" id="SSF102462">
    <property type="entry name" value="Peptidyl-tRNA hydrolase II"/>
    <property type="match status" value="1"/>
</dbReference>
<evidence type="ECO:0000313" key="7">
    <source>
        <dbReference type="EMBL" id="OUS43522.1"/>
    </source>
</evidence>
<keyword evidence="2 7" id="KW-0378">Hydrolase</keyword>
<feature type="region of interest" description="Disordered" evidence="5">
    <location>
        <begin position="50"/>
        <end position="96"/>
    </location>
</feature>
<comment type="similarity">
    <text evidence="3">Belongs to the PTH2 family.</text>
</comment>
<evidence type="ECO:0000256" key="4">
    <source>
        <dbReference type="ARBA" id="ARBA00048707"/>
    </source>
</evidence>